<dbReference type="WBParaSite" id="Hba_13016">
    <property type="protein sequence ID" value="Hba_13016"/>
    <property type="gene ID" value="Hba_13016"/>
</dbReference>
<protein>
    <submittedName>
        <fullName evidence="2">CPG4 domain-containing protein</fullName>
    </submittedName>
</protein>
<keyword evidence="1" id="KW-1185">Reference proteome</keyword>
<accession>A0A1I7X6I9</accession>
<name>A0A1I7X6I9_HETBA</name>
<evidence type="ECO:0000313" key="2">
    <source>
        <dbReference type="WBParaSite" id="Hba_13016"/>
    </source>
</evidence>
<dbReference type="Proteomes" id="UP000095283">
    <property type="component" value="Unplaced"/>
</dbReference>
<reference evidence="2" key="1">
    <citation type="submission" date="2016-11" db="UniProtKB">
        <authorList>
            <consortium name="WormBaseParasite"/>
        </authorList>
    </citation>
    <scope>IDENTIFICATION</scope>
</reference>
<dbReference type="AlphaFoldDB" id="A0A1I7X6I9"/>
<organism evidence="1 2">
    <name type="scientific">Heterorhabditis bacteriophora</name>
    <name type="common">Entomopathogenic nematode worm</name>
    <dbReference type="NCBI Taxonomy" id="37862"/>
    <lineage>
        <taxon>Eukaryota</taxon>
        <taxon>Metazoa</taxon>
        <taxon>Ecdysozoa</taxon>
        <taxon>Nematoda</taxon>
        <taxon>Chromadorea</taxon>
        <taxon>Rhabditida</taxon>
        <taxon>Rhabditina</taxon>
        <taxon>Rhabditomorpha</taxon>
        <taxon>Strongyloidea</taxon>
        <taxon>Heterorhabditidae</taxon>
        <taxon>Heterorhabditis</taxon>
    </lineage>
</organism>
<sequence length="200" mass="23040">MIDGFIMHQMQQEITDPSTEWSVDMVTPLQALLSGNTKRGRLAIRIDRVCKSVPYNLIFLFLYSITIFFRLNTVYQKCISICPENPAKRILINGQLAWNIICSDFKNDTEFRSIVVPCWSDYGSEISSKCSSLAQFFQTEIIQMMESGLENIQEGIDNLCRSVHSYDKCFVWQNYEYCGINAGKFLVKLTHQTSQLVLVF</sequence>
<proteinExistence type="predicted"/>
<evidence type="ECO:0000313" key="1">
    <source>
        <dbReference type="Proteomes" id="UP000095283"/>
    </source>
</evidence>